<sequence length="438" mass="50310">MPSSKHSKYYSNSAGTVVLLVEETLFRVSATVLKSESEVFASILDIPFGTSLPHGPYEGEEQGLYDQDPIRLEEILVRDFERLMDCLFDENFESRTLYIPPDRNSQSEDEDAEPEEWFRSPRDGSYSEWLSPDIPSHSGITSRDEIWPSALQPWVSLLRMADRFIVEVARLIAIAAIDAEPEFSRLSMPKRLKLACEAGAVHWIFPVVLDYLRRGSRPDGCIPWEDIKTMGLGAYHCVMTARESLQYNLRDIAGCAPPRIVTVACLRPSISAFFYSLSRRVVDMILRRNPSQEDQPCTACLKQNSWIRAVLKYVTLNLFGGVPPCQLIWEELWQQHVVSAVLYPWRSTTGLSIETRLYDEVQKKLCGACVCIFRRRVLESHYLTQWQKRVEQATCFNFRRCLGFGPYQWICPGSEAFCHSDAPHYIGEAFFWRAYEVD</sequence>
<proteinExistence type="predicted"/>
<protein>
    <submittedName>
        <fullName evidence="1">Uncharacterized protein</fullName>
    </submittedName>
</protein>
<evidence type="ECO:0000313" key="2">
    <source>
        <dbReference type="Proteomes" id="UP001148662"/>
    </source>
</evidence>
<organism evidence="1 2">
    <name type="scientific">Phlebia brevispora</name>
    <dbReference type="NCBI Taxonomy" id="194682"/>
    <lineage>
        <taxon>Eukaryota</taxon>
        <taxon>Fungi</taxon>
        <taxon>Dikarya</taxon>
        <taxon>Basidiomycota</taxon>
        <taxon>Agaricomycotina</taxon>
        <taxon>Agaricomycetes</taxon>
        <taxon>Polyporales</taxon>
        <taxon>Meruliaceae</taxon>
        <taxon>Phlebia</taxon>
    </lineage>
</organism>
<dbReference type="Proteomes" id="UP001148662">
    <property type="component" value="Unassembled WGS sequence"/>
</dbReference>
<keyword evidence="2" id="KW-1185">Reference proteome</keyword>
<name>A0ACC1TE24_9APHY</name>
<reference evidence="1" key="1">
    <citation type="submission" date="2022-07" db="EMBL/GenBank/DDBJ databases">
        <title>Genome Sequence of Phlebia brevispora.</title>
        <authorList>
            <person name="Buettner E."/>
        </authorList>
    </citation>
    <scope>NUCLEOTIDE SEQUENCE</scope>
    <source>
        <strain evidence="1">MPL23</strain>
    </source>
</reference>
<dbReference type="EMBL" id="JANHOG010000061">
    <property type="protein sequence ID" value="KAJ3558873.1"/>
    <property type="molecule type" value="Genomic_DNA"/>
</dbReference>
<comment type="caution">
    <text evidence="1">The sequence shown here is derived from an EMBL/GenBank/DDBJ whole genome shotgun (WGS) entry which is preliminary data.</text>
</comment>
<accession>A0ACC1TE24</accession>
<evidence type="ECO:0000313" key="1">
    <source>
        <dbReference type="EMBL" id="KAJ3558873.1"/>
    </source>
</evidence>
<gene>
    <name evidence="1" type="ORF">NM688_g673</name>
</gene>